<evidence type="ECO:0000313" key="2">
    <source>
        <dbReference type="EMBL" id="SHH12900.1"/>
    </source>
</evidence>
<proteinExistence type="predicted"/>
<keyword evidence="1" id="KW-0472">Membrane</keyword>
<feature type="transmembrane region" description="Helical" evidence="1">
    <location>
        <begin position="39"/>
        <end position="62"/>
    </location>
</feature>
<gene>
    <name evidence="2" type="ORF">SAMN05443248_3789</name>
</gene>
<dbReference type="Proteomes" id="UP000189796">
    <property type="component" value="Chromosome I"/>
</dbReference>
<sequence length="77" mass="8606">MSWIDFIGFSAAFTVLASFCMTTIVAIRTLALLSNVLFILYGLCAHIYPVLVLHIILLPVTLVKLHRIKPNLIHASR</sequence>
<dbReference type="OrthoDB" id="8086566at2"/>
<keyword evidence="1" id="KW-0812">Transmembrane</keyword>
<accession>A0A1M5QGE1</accession>
<dbReference type="AlphaFoldDB" id="A0A1M5QGE1"/>
<dbReference type="RefSeq" id="WP_079602721.1">
    <property type="nucleotide sequence ID" value="NZ_LT670817.1"/>
</dbReference>
<evidence type="ECO:0000256" key="1">
    <source>
        <dbReference type="SAM" id="Phobius"/>
    </source>
</evidence>
<feature type="transmembrane region" description="Helical" evidence="1">
    <location>
        <begin position="6"/>
        <end position="27"/>
    </location>
</feature>
<evidence type="ECO:0000313" key="3">
    <source>
        <dbReference type="Proteomes" id="UP000189796"/>
    </source>
</evidence>
<organism evidence="2 3">
    <name type="scientific">Bradyrhizobium erythrophlei</name>
    <dbReference type="NCBI Taxonomy" id="1437360"/>
    <lineage>
        <taxon>Bacteria</taxon>
        <taxon>Pseudomonadati</taxon>
        <taxon>Pseudomonadota</taxon>
        <taxon>Alphaproteobacteria</taxon>
        <taxon>Hyphomicrobiales</taxon>
        <taxon>Nitrobacteraceae</taxon>
        <taxon>Bradyrhizobium</taxon>
    </lineage>
</organism>
<reference evidence="2 3" key="1">
    <citation type="submission" date="2016-11" db="EMBL/GenBank/DDBJ databases">
        <authorList>
            <person name="Jaros S."/>
            <person name="Januszkiewicz K."/>
            <person name="Wedrychowicz H."/>
        </authorList>
    </citation>
    <scope>NUCLEOTIDE SEQUENCE [LARGE SCALE GENOMIC DNA]</scope>
    <source>
        <strain evidence="2 3">GAS138</strain>
    </source>
</reference>
<dbReference type="EMBL" id="LT670817">
    <property type="protein sequence ID" value="SHH12900.1"/>
    <property type="molecule type" value="Genomic_DNA"/>
</dbReference>
<name>A0A1M5QGE1_9BRAD</name>
<keyword evidence="1" id="KW-1133">Transmembrane helix</keyword>
<protein>
    <recommendedName>
        <fullName evidence="4">Inner membrane protein</fullName>
    </recommendedName>
</protein>
<evidence type="ECO:0008006" key="4">
    <source>
        <dbReference type="Google" id="ProtNLM"/>
    </source>
</evidence>